<dbReference type="Proteomes" id="UP000479335">
    <property type="component" value="Unassembled WGS sequence"/>
</dbReference>
<accession>A0A6L8KCU1</accession>
<evidence type="ECO:0000256" key="1">
    <source>
        <dbReference type="SAM" id="Phobius"/>
    </source>
</evidence>
<dbReference type="RefSeq" id="WP_161008348.1">
    <property type="nucleotide sequence ID" value="NZ_WWCN01000013.1"/>
</dbReference>
<feature type="transmembrane region" description="Helical" evidence="1">
    <location>
        <begin position="136"/>
        <end position="153"/>
    </location>
</feature>
<keyword evidence="3" id="KW-1185">Reference proteome</keyword>
<reference evidence="2 3" key="1">
    <citation type="submission" date="2019-12" db="EMBL/GenBank/DDBJ databases">
        <title>Novel species isolated from a subtropical stream in China.</title>
        <authorList>
            <person name="Lu H."/>
        </authorList>
    </citation>
    <scope>NUCLEOTIDE SEQUENCE [LARGE SCALE GENOMIC DNA]</scope>
    <source>
        <strain evidence="2 3">FT135W</strain>
    </source>
</reference>
<dbReference type="AlphaFoldDB" id="A0A6L8KCU1"/>
<name>A0A6L8KCU1_9BURK</name>
<protein>
    <submittedName>
        <fullName evidence="2">Uncharacterized protein</fullName>
    </submittedName>
</protein>
<feature type="transmembrane region" description="Helical" evidence="1">
    <location>
        <begin position="12"/>
        <end position="32"/>
    </location>
</feature>
<comment type="caution">
    <text evidence="2">The sequence shown here is derived from an EMBL/GenBank/DDBJ whole genome shotgun (WGS) entry which is preliminary data.</text>
</comment>
<evidence type="ECO:0000313" key="2">
    <source>
        <dbReference type="EMBL" id="MYM24885.1"/>
    </source>
</evidence>
<keyword evidence="1" id="KW-0812">Transmembrane</keyword>
<sequence length="175" mass="19434">MRDWFAGERGAYFFLWLGIALIALFGVLEYRFPKTEQLELARGRVTWQQETRGALYFRLSDQQQLVLYVKGDADGKQRAAIRDAAMYPVSVQFLRAQKTGIGFASGEFYTAYTVAVGGKQVASLEQVRSDYRHDNFIALAMGIAATIAGAWRVRALGAASSRRAGGGRPASRRSR</sequence>
<evidence type="ECO:0000313" key="3">
    <source>
        <dbReference type="Proteomes" id="UP000479335"/>
    </source>
</evidence>
<organism evidence="2 3">
    <name type="scientific">Duganella flavida</name>
    <dbReference type="NCBI Taxonomy" id="2692175"/>
    <lineage>
        <taxon>Bacteria</taxon>
        <taxon>Pseudomonadati</taxon>
        <taxon>Pseudomonadota</taxon>
        <taxon>Betaproteobacteria</taxon>
        <taxon>Burkholderiales</taxon>
        <taxon>Oxalobacteraceae</taxon>
        <taxon>Telluria group</taxon>
        <taxon>Duganella</taxon>
    </lineage>
</organism>
<keyword evidence="1" id="KW-0472">Membrane</keyword>
<gene>
    <name evidence="2" type="ORF">GTP46_19835</name>
</gene>
<proteinExistence type="predicted"/>
<keyword evidence="1" id="KW-1133">Transmembrane helix</keyword>
<dbReference type="EMBL" id="WWCN01000013">
    <property type="protein sequence ID" value="MYM24885.1"/>
    <property type="molecule type" value="Genomic_DNA"/>
</dbReference>